<dbReference type="Proteomes" id="UP000281553">
    <property type="component" value="Unassembled WGS sequence"/>
</dbReference>
<evidence type="ECO:0000313" key="2">
    <source>
        <dbReference type="EMBL" id="VDN24763.1"/>
    </source>
</evidence>
<name>A0A3P7MMB0_DIBLA</name>
<sequence>MGLRKNGRFCGLAAFRCDMVQRGVKKQSKVGEPKPQNANFPGHKRKPEKPEDKSSDLVEDDDSTTLKAGTTTISQSMGDTCRHLYHRLFISNEDYVSTETTTLIDRTIATKDLEVSGERSRMPGPGTVRIEVSSTRSNPPDNFRQINSDTLPAGEPNSSRVIDATKPAHTTTQPAEGEDIEGLLVRGPPEISKKPDLGAVVRQGCSLVIKKMTPAVTLSNRYVPRDQAPGFTLITTTISTTTGLESLDETECRHVVDAKTRNCQTQTGKNSIPIDQGRRQGVKSVPPRQFAASAMKRSPRLKQGLLEQLIMESIQSLNINRHMRN</sequence>
<gene>
    <name evidence="2" type="ORF">DILT_LOCUS14499</name>
</gene>
<dbReference type="EMBL" id="UYRU01074546">
    <property type="protein sequence ID" value="VDN24763.1"/>
    <property type="molecule type" value="Genomic_DNA"/>
</dbReference>
<feature type="region of interest" description="Disordered" evidence="1">
    <location>
        <begin position="24"/>
        <end position="63"/>
    </location>
</feature>
<keyword evidence="3" id="KW-1185">Reference proteome</keyword>
<feature type="region of interest" description="Disordered" evidence="1">
    <location>
        <begin position="117"/>
        <end position="161"/>
    </location>
</feature>
<evidence type="ECO:0000256" key="1">
    <source>
        <dbReference type="SAM" id="MobiDB-lite"/>
    </source>
</evidence>
<accession>A0A3P7MMB0</accession>
<reference evidence="2 3" key="1">
    <citation type="submission" date="2018-11" db="EMBL/GenBank/DDBJ databases">
        <authorList>
            <consortium name="Pathogen Informatics"/>
        </authorList>
    </citation>
    <scope>NUCLEOTIDE SEQUENCE [LARGE SCALE GENOMIC DNA]</scope>
</reference>
<feature type="compositionally biased region" description="Polar residues" evidence="1">
    <location>
        <begin position="132"/>
        <end position="160"/>
    </location>
</feature>
<proteinExistence type="predicted"/>
<dbReference type="OrthoDB" id="6252923at2759"/>
<organism evidence="2 3">
    <name type="scientific">Dibothriocephalus latus</name>
    <name type="common">Fish tapeworm</name>
    <name type="synonym">Diphyllobothrium latum</name>
    <dbReference type="NCBI Taxonomy" id="60516"/>
    <lineage>
        <taxon>Eukaryota</taxon>
        <taxon>Metazoa</taxon>
        <taxon>Spiralia</taxon>
        <taxon>Lophotrochozoa</taxon>
        <taxon>Platyhelminthes</taxon>
        <taxon>Cestoda</taxon>
        <taxon>Eucestoda</taxon>
        <taxon>Diphyllobothriidea</taxon>
        <taxon>Diphyllobothriidae</taxon>
        <taxon>Dibothriocephalus</taxon>
    </lineage>
</organism>
<protein>
    <submittedName>
        <fullName evidence="2">Uncharacterized protein</fullName>
    </submittedName>
</protein>
<dbReference type="AlphaFoldDB" id="A0A3P7MMB0"/>
<evidence type="ECO:0000313" key="3">
    <source>
        <dbReference type="Proteomes" id="UP000281553"/>
    </source>
</evidence>